<dbReference type="AlphaFoldDB" id="A0AAV7XQY4"/>
<dbReference type="Proteomes" id="UP001075354">
    <property type="component" value="Chromosome 4"/>
</dbReference>
<comment type="caution">
    <text evidence="2">The sequence shown here is derived from an EMBL/GenBank/DDBJ whole genome shotgun (WGS) entry which is preliminary data.</text>
</comment>
<dbReference type="EMBL" id="JAPTSV010000004">
    <property type="protein sequence ID" value="KAJ1528706.1"/>
    <property type="molecule type" value="Genomic_DNA"/>
</dbReference>
<accession>A0AAV7XQY4</accession>
<keyword evidence="3" id="KW-1185">Reference proteome</keyword>
<feature type="compositionally biased region" description="Polar residues" evidence="1">
    <location>
        <begin position="188"/>
        <end position="223"/>
    </location>
</feature>
<evidence type="ECO:0000313" key="3">
    <source>
        <dbReference type="Proteomes" id="UP001075354"/>
    </source>
</evidence>
<sequence>MIDKKEDKPGTPDAESLAQTCQHLEEMMLQAQSEVRSAFARITEALNSREKQLLRQIDVAHTQQLAVVQSRIHLCRSDNVPHVTVQLDQEIAVTEAISSLGTVGLTGGSLVDLNADGSFLQRMEDYQDANQDHMSMFKPVPLDSSSSSPVQEAVICFSHITLPQSTPKPAADLNENEKSHAHSESPHHINNSSPNHDSKEANNTQKKQHPTQVQQWLKQLSAETETEPSIGEPKNFEPLQNING</sequence>
<name>A0AAV7XQY4_9NEOP</name>
<feature type="compositionally biased region" description="Basic and acidic residues" evidence="1">
    <location>
        <begin position="175"/>
        <end position="187"/>
    </location>
</feature>
<protein>
    <submittedName>
        <fullName evidence="2">Uncharacterized protein</fullName>
    </submittedName>
</protein>
<gene>
    <name evidence="2" type="ORF">ONE63_007099</name>
</gene>
<reference evidence="2" key="1">
    <citation type="submission" date="2022-12" db="EMBL/GenBank/DDBJ databases">
        <title>Chromosome-level genome assembly of the bean flower thrips Megalurothrips usitatus.</title>
        <authorList>
            <person name="Ma L."/>
            <person name="Liu Q."/>
            <person name="Li H."/>
            <person name="Cai W."/>
        </authorList>
    </citation>
    <scope>NUCLEOTIDE SEQUENCE</scope>
    <source>
        <strain evidence="2">Cailab_2022a</strain>
    </source>
</reference>
<organism evidence="2 3">
    <name type="scientific">Megalurothrips usitatus</name>
    <name type="common">bean blossom thrips</name>
    <dbReference type="NCBI Taxonomy" id="439358"/>
    <lineage>
        <taxon>Eukaryota</taxon>
        <taxon>Metazoa</taxon>
        <taxon>Ecdysozoa</taxon>
        <taxon>Arthropoda</taxon>
        <taxon>Hexapoda</taxon>
        <taxon>Insecta</taxon>
        <taxon>Pterygota</taxon>
        <taxon>Neoptera</taxon>
        <taxon>Paraneoptera</taxon>
        <taxon>Thysanoptera</taxon>
        <taxon>Terebrantia</taxon>
        <taxon>Thripoidea</taxon>
        <taxon>Thripidae</taxon>
        <taxon>Megalurothrips</taxon>
    </lineage>
</organism>
<feature type="region of interest" description="Disordered" evidence="1">
    <location>
        <begin position="165"/>
        <end position="244"/>
    </location>
</feature>
<proteinExistence type="predicted"/>
<evidence type="ECO:0000256" key="1">
    <source>
        <dbReference type="SAM" id="MobiDB-lite"/>
    </source>
</evidence>
<evidence type="ECO:0000313" key="2">
    <source>
        <dbReference type="EMBL" id="KAJ1528706.1"/>
    </source>
</evidence>